<dbReference type="SUPFAM" id="SSF82171">
    <property type="entry name" value="DPP6 N-terminal domain-like"/>
    <property type="match status" value="1"/>
</dbReference>
<accession>A0A3B0CHX0</accession>
<keyword evidence="3" id="KW-1185">Reference proteome</keyword>
<sequence>MARGQLYSPERKFLTDSETGVSITKLTAFPTVNMKLYFHVNAFTPDSKTLVFHSYKASHRDSQIDIFRVDTDGMNLIQVTDRPGIGGDILSYCGKWLYFIAEGAFRRVSLATFEEEVIAPMDEVASAGLGSLTFDDRYYVAEVELRGGGKGIVRISTDGREADIVYRQSDSISHTQVEPSAGGTIAFQRKADGLQRNIWLLNADGSNLRPLELPHGNGHWMWLGSTKRIMSNLSSEHRGIAITAEGEEKTELYTGEHFWHGSCSMDGKWIVSDTNWPDHGIQLMNVATKKYKMLCRSDSSSGHPQWSHPHPSFSPDGRWVAFNSDRTGMPNVYLAAVPEEMLAELAAE</sequence>
<dbReference type="InterPro" id="IPR027946">
    <property type="entry name" value="Ogl_dom"/>
</dbReference>
<dbReference type="Pfam" id="PF14583">
    <property type="entry name" value="Pectate_lyase22"/>
    <property type="match status" value="1"/>
</dbReference>
<dbReference type="Proteomes" id="UP000282311">
    <property type="component" value="Unassembled WGS sequence"/>
</dbReference>
<feature type="domain" description="Oligogalacturonate lyase" evidence="1">
    <location>
        <begin position="152"/>
        <end position="340"/>
    </location>
</feature>
<dbReference type="PANTHER" id="PTHR36842">
    <property type="entry name" value="PROTEIN TOLB HOMOLOG"/>
    <property type="match status" value="1"/>
</dbReference>
<dbReference type="RefSeq" id="WP_120748083.1">
    <property type="nucleotide sequence ID" value="NZ_RBAH01000010.1"/>
</dbReference>
<reference evidence="2 3" key="1">
    <citation type="journal article" date="2007" name="Int. J. Syst. Evol. Microbiol.">
        <title>Paenibacillus ginsengarvi sp. nov., isolated from soil from ginseng cultivation.</title>
        <authorList>
            <person name="Yoon M.H."/>
            <person name="Ten L.N."/>
            <person name="Im W.T."/>
        </authorList>
    </citation>
    <scope>NUCLEOTIDE SEQUENCE [LARGE SCALE GENOMIC DNA]</scope>
    <source>
        <strain evidence="2 3">KCTC 13059</strain>
    </source>
</reference>
<protein>
    <recommendedName>
        <fullName evidence="1">Oligogalacturonate lyase domain-containing protein</fullName>
    </recommendedName>
</protein>
<evidence type="ECO:0000313" key="2">
    <source>
        <dbReference type="EMBL" id="RKN83919.1"/>
    </source>
</evidence>
<evidence type="ECO:0000259" key="1">
    <source>
        <dbReference type="Pfam" id="PF14583"/>
    </source>
</evidence>
<name>A0A3B0CHX0_9BACL</name>
<comment type="caution">
    <text evidence="2">The sequence shown here is derived from an EMBL/GenBank/DDBJ whole genome shotgun (WGS) entry which is preliminary data.</text>
</comment>
<dbReference type="PANTHER" id="PTHR36842:SF1">
    <property type="entry name" value="PROTEIN TOLB"/>
    <property type="match status" value="1"/>
</dbReference>
<dbReference type="InterPro" id="IPR015943">
    <property type="entry name" value="WD40/YVTN_repeat-like_dom_sf"/>
</dbReference>
<dbReference type="AlphaFoldDB" id="A0A3B0CHX0"/>
<dbReference type="OrthoDB" id="8432779at2"/>
<proteinExistence type="predicted"/>
<gene>
    <name evidence="2" type="ORF">D7M11_15150</name>
</gene>
<dbReference type="EMBL" id="RBAH01000010">
    <property type="protein sequence ID" value="RKN83919.1"/>
    <property type="molecule type" value="Genomic_DNA"/>
</dbReference>
<dbReference type="GO" id="GO:0047487">
    <property type="term" value="F:oligogalacturonide lyase activity"/>
    <property type="evidence" value="ECO:0007669"/>
    <property type="project" value="InterPro"/>
</dbReference>
<evidence type="ECO:0000313" key="3">
    <source>
        <dbReference type="Proteomes" id="UP000282311"/>
    </source>
</evidence>
<dbReference type="GO" id="GO:0045490">
    <property type="term" value="P:pectin catabolic process"/>
    <property type="evidence" value="ECO:0007669"/>
    <property type="project" value="InterPro"/>
</dbReference>
<dbReference type="Gene3D" id="2.130.10.10">
    <property type="entry name" value="YVTN repeat-like/Quinoprotein amine dehydrogenase"/>
    <property type="match status" value="1"/>
</dbReference>
<organism evidence="2 3">
    <name type="scientific">Paenibacillus ginsengarvi</name>
    <dbReference type="NCBI Taxonomy" id="400777"/>
    <lineage>
        <taxon>Bacteria</taxon>
        <taxon>Bacillati</taxon>
        <taxon>Bacillota</taxon>
        <taxon>Bacilli</taxon>
        <taxon>Bacillales</taxon>
        <taxon>Paenibacillaceae</taxon>
        <taxon>Paenibacillus</taxon>
    </lineage>
</organism>